<evidence type="ECO:0000256" key="9">
    <source>
        <dbReference type="ARBA" id="ARBA00023150"/>
    </source>
</evidence>
<keyword evidence="7 11" id="KW-0479">Metal-binding</keyword>
<dbReference type="Gene3D" id="2.170.190.11">
    <property type="entry name" value="Molybdopterin biosynthesis moea protein, domain 3"/>
    <property type="match status" value="1"/>
</dbReference>
<dbReference type="GO" id="GO:0061599">
    <property type="term" value="F:molybdopterin molybdotransferase activity"/>
    <property type="evidence" value="ECO:0007669"/>
    <property type="project" value="UniProtKB-UniRule"/>
</dbReference>
<dbReference type="EMBL" id="CP022115">
    <property type="protein sequence ID" value="ASJ25198.1"/>
    <property type="molecule type" value="Genomic_DNA"/>
</dbReference>
<keyword evidence="9 11" id="KW-0501">Molybdenum cofactor biosynthesis</keyword>
<evidence type="ECO:0000256" key="4">
    <source>
        <dbReference type="ARBA" id="ARBA00010763"/>
    </source>
</evidence>
<dbReference type="InterPro" id="IPR036135">
    <property type="entry name" value="MoeA_linker/N_sf"/>
</dbReference>
<dbReference type="PANTHER" id="PTHR10192:SF5">
    <property type="entry name" value="GEPHYRIN"/>
    <property type="match status" value="1"/>
</dbReference>
<dbReference type="Gene3D" id="2.40.340.10">
    <property type="entry name" value="MoeA, C-terminal, domain IV"/>
    <property type="match status" value="1"/>
</dbReference>
<dbReference type="SUPFAM" id="SSF63867">
    <property type="entry name" value="MoeA C-terminal domain-like"/>
    <property type="match status" value="1"/>
</dbReference>
<dbReference type="InterPro" id="IPR005111">
    <property type="entry name" value="MoeA_C_domain_IV"/>
</dbReference>
<dbReference type="Pfam" id="PF03453">
    <property type="entry name" value="MoeA_N"/>
    <property type="match status" value="1"/>
</dbReference>
<accession>A0A248LKD7</accession>
<comment type="catalytic activity">
    <reaction evidence="10">
        <text>adenylyl-molybdopterin + molybdate = Mo-molybdopterin + AMP + H(+)</text>
        <dbReference type="Rhea" id="RHEA:35047"/>
        <dbReference type="ChEBI" id="CHEBI:15378"/>
        <dbReference type="ChEBI" id="CHEBI:36264"/>
        <dbReference type="ChEBI" id="CHEBI:62727"/>
        <dbReference type="ChEBI" id="CHEBI:71302"/>
        <dbReference type="ChEBI" id="CHEBI:456215"/>
        <dbReference type="EC" id="2.10.1.1"/>
    </reaction>
</comment>
<dbReference type="Gene3D" id="3.40.980.10">
    <property type="entry name" value="MoaB/Mog-like domain"/>
    <property type="match status" value="1"/>
</dbReference>
<proteinExistence type="inferred from homology"/>
<dbReference type="SMART" id="SM00852">
    <property type="entry name" value="MoCF_biosynth"/>
    <property type="match status" value="1"/>
</dbReference>
<dbReference type="GO" id="GO:0005829">
    <property type="term" value="C:cytosol"/>
    <property type="evidence" value="ECO:0007669"/>
    <property type="project" value="TreeGrafter"/>
</dbReference>
<sequence>MTTPALLPFDDARTWLLDRARRLTETEVLPLVRARGRILARDVVSRLAVPPQDNSAMDGFALRIADWAEGKTLPVSQRVPAGTQPQPLQPGTAARIFTGAPVPAGADCVVMQEQCRQESDCVLVASAPRVGQNIRRAGEDIAAGTVVVAAGSRLKPADIGLIASVGQPEVEVLRPLRVAVFFTGDELTEPGETLFPGRIYNSNRYWLRGILTQMGCEVRDLATIPDSLAATRLALADAAGSADVVMTCGGVSVGEEDHVKTAVEREGRLDLWRLAIKPGKPFAFGAIGEADFIGLPGNPVSGFVTLATLVAPFLRERMGLDGRAPMLSVQLPARFDWQHPDSKRTEFLRARLSHEEGRFAVEIYPQQGSGVLTSCAWADGLVRLAPGQSVKAGDPVDYLPLSNLISG</sequence>
<dbReference type="GO" id="GO:0006777">
    <property type="term" value="P:Mo-molybdopterin cofactor biosynthetic process"/>
    <property type="evidence" value="ECO:0007669"/>
    <property type="project" value="UniProtKB-UniRule"/>
</dbReference>
<evidence type="ECO:0000256" key="10">
    <source>
        <dbReference type="ARBA" id="ARBA00047317"/>
    </source>
</evidence>
<evidence type="ECO:0000256" key="5">
    <source>
        <dbReference type="ARBA" id="ARBA00022505"/>
    </source>
</evidence>
<dbReference type="SUPFAM" id="SSF53218">
    <property type="entry name" value="Molybdenum cofactor biosynthesis proteins"/>
    <property type="match status" value="1"/>
</dbReference>
<dbReference type="EC" id="2.10.1.1" evidence="11"/>
<dbReference type="InterPro" id="IPR008284">
    <property type="entry name" value="MoCF_biosynth_CS"/>
</dbReference>
<evidence type="ECO:0000259" key="12">
    <source>
        <dbReference type="SMART" id="SM00852"/>
    </source>
</evidence>
<reference evidence="14" key="1">
    <citation type="submission" date="2017-06" db="EMBL/GenBank/DDBJ databases">
        <title>Whole genome sequence of Laribacter hongkongensis LHGZ1.</title>
        <authorList>
            <person name="Chen D."/>
            <person name="Wu H."/>
            <person name="Chen J."/>
        </authorList>
    </citation>
    <scope>NUCLEOTIDE SEQUENCE [LARGE SCALE GENOMIC DNA]</scope>
    <source>
        <strain evidence="14">LHGZ1</strain>
    </source>
</reference>
<evidence type="ECO:0000256" key="11">
    <source>
        <dbReference type="RuleBase" id="RU365090"/>
    </source>
</evidence>
<dbReference type="Gene3D" id="3.90.105.10">
    <property type="entry name" value="Molybdopterin biosynthesis moea protein, domain 2"/>
    <property type="match status" value="1"/>
</dbReference>
<dbReference type="InterPro" id="IPR036425">
    <property type="entry name" value="MoaB/Mog-like_dom_sf"/>
</dbReference>
<evidence type="ECO:0000256" key="7">
    <source>
        <dbReference type="ARBA" id="ARBA00022723"/>
    </source>
</evidence>
<keyword evidence="8 11" id="KW-0460">Magnesium</keyword>
<evidence type="ECO:0000313" key="13">
    <source>
        <dbReference type="EMBL" id="ASJ25198.1"/>
    </source>
</evidence>
<dbReference type="InterPro" id="IPR036688">
    <property type="entry name" value="MoeA_C_domain_IV_sf"/>
</dbReference>
<evidence type="ECO:0000313" key="14">
    <source>
        <dbReference type="Proteomes" id="UP000197424"/>
    </source>
</evidence>
<keyword evidence="6 11" id="KW-0808">Transferase</keyword>
<feature type="domain" description="MoaB/Mog" evidence="12">
    <location>
        <begin position="179"/>
        <end position="317"/>
    </location>
</feature>
<dbReference type="SUPFAM" id="SSF63882">
    <property type="entry name" value="MoeA N-terminal region -like"/>
    <property type="match status" value="1"/>
</dbReference>
<evidence type="ECO:0000256" key="6">
    <source>
        <dbReference type="ARBA" id="ARBA00022679"/>
    </source>
</evidence>
<gene>
    <name evidence="13" type="primary">moeA</name>
    <name evidence="13" type="ORF">LHGZ1_2367</name>
</gene>
<evidence type="ECO:0000256" key="3">
    <source>
        <dbReference type="ARBA" id="ARBA00005046"/>
    </source>
</evidence>
<dbReference type="NCBIfam" id="TIGR00177">
    <property type="entry name" value="molyb_syn"/>
    <property type="match status" value="1"/>
</dbReference>
<dbReference type="GO" id="GO:0046872">
    <property type="term" value="F:metal ion binding"/>
    <property type="evidence" value="ECO:0007669"/>
    <property type="project" value="UniProtKB-UniRule"/>
</dbReference>
<dbReference type="Pfam" id="PF03454">
    <property type="entry name" value="MoeA_C"/>
    <property type="match status" value="1"/>
</dbReference>
<protein>
    <recommendedName>
        <fullName evidence="11">Molybdopterin molybdenumtransferase</fullName>
        <ecNumber evidence="11">2.10.1.1</ecNumber>
    </recommendedName>
</protein>
<organism evidence="13 14">
    <name type="scientific">Laribacter hongkongensis</name>
    <dbReference type="NCBI Taxonomy" id="168471"/>
    <lineage>
        <taxon>Bacteria</taxon>
        <taxon>Pseudomonadati</taxon>
        <taxon>Pseudomonadota</taxon>
        <taxon>Betaproteobacteria</taxon>
        <taxon>Neisseriales</taxon>
        <taxon>Aquaspirillaceae</taxon>
        <taxon>Laribacter</taxon>
    </lineage>
</organism>
<dbReference type="NCBIfam" id="NF045515">
    <property type="entry name" value="Glp_gephyrin"/>
    <property type="match status" value="1"/>
</dbReference>
<dbReference type="PROSITE" id="PS01079">
    <property type="entry name" value="MOCF_BIOSYNTHESIS_2"/>
    <property type="match status" value="1"/>
</dbReference>
<dbReference type="InterPro" id="IPR005110">
    <property type="entry name" value="MoeA_linker/N"/>
</dbReference>
<comment type="similarity">
    <text evidence="4 11">Belongs to the MoeA family.</text>
</comment>
<dbReference type="UniPathway" id="UPA00344"/>
<dbReference type="AlphaFoldDB" id="A0A248LKD7"/>
<dbReference type="OrthoDB" id="9804758at2"/>
<dbReference type="InterPro" id="IPR038987">
    <property type="entry name" value="MoeA-like"/>
</dbReference>
<comment type="function">
    <text evidence="2 11">Catalyzes the insertion of molybdate into adenylated molybdopterin with the concomitant release of AMP.</text>
</comment>
<dbReference type="Proteomes" id="UP000197424">
    <property type="component" value="Chromosome"/>
</dbReference>
<dbReference type="RefSeq" id="WP_088861171.1">
    <property type="nucleotide sequence ID" value="NZ_CP022115.1"/>
</dbReference>
<dbReference type="CDD" id="cd00887">
    <property type="entry name" value="MoeA"/>
    <property type="match status" value="1"/>
</dbReference>
<dbReference type="InterPro" id="IPR001453">
    <property type="entry name" value="MoaB/Mog_dom"/>
</dbReference>
<comment type="cofactor">
    <cofactor evidence="1 11">
        <name>Mg(2+)</name>
        <dbReference type="ChEBI" id="CHEBI:18420"/>
    </cofactor>
</comment>
<evidence type="ECO:0000256" key="1">
    <source>
        <dbReference type="ARBA" id="ARBA00001946"/>
    </source>
</evidence>
<dbReference type="PANTHER" id="PTHR10192">
    <property type="entry name" value="MOLYBDOPTERIN BIOSYNTHESIS PROTEIN"/>
    <property type="match status" value="1"/>
</dbReference>
<evidence type="ECO:0000256" key="8">
    <source>
        <dbReference type="ARBA" id="ARBA00022842"/>
    </source>
</evidence>
<name>A0A248LKD7_9NEIS</name>
<dbReference type="FunFam" id="3.40.980.10:FF:000004">
    <property type="entry name" value="Molybdopterin molybdenumtransferase"/>
    <property type="match status" value="1"/>
</dbReference>
<comment type="pathway">
    <text evidence="3 11">Cofactor biosynthesis; molybdopterin biosynthesis.</text>
</comment>
<dbReference type="Pfam" id="PF00994">
    <property type="entry name" value="MoCF_biosynth"/>
    <property type="match status" value="1"/>
</dbReference>
<evidence type="ECO:0000256" key="2">
    <source>
        <dbReference type="ARBA" id="ARBA00002901"/>
    </source>
</evidence>
<keyword evidence="5 11" id="KW-0500">Molybdenum</keyword>